<name>A0ABD1YW81_9MARC</name>
<evidence type="ECO:0008006" key="3">
    <source>
        <dbReference type="Google" id="ProtNLM"/>
    </source>
</evidence>
<evidence type="ECO:0000313" key="2">
    <source>
        <dbReference type="Proteomes" id="UP001605036"/>
    </source>
</evidence>
<reference evidence="1 2" key="1">
    <citation type="submission" date="2024-09" db="EMBL/GenBank/DDBJ databases">
        <title>Chromosome-scale assembly of Riccia fluitans.</title>
        <authorList>
            <person name="Paukszto L."/>
            <person name="Sawicki J."/>
            <person name="Karawczyk K."/>
            <person name="Piernik-Szablinska J."/>
            <person name="Szczecinska M."/>
            <person name="Mazdziarz M."/>
        </authorList>
    </citation>
    <scope>NUCLEOTIDE SEQUENCE [LARGE SCALE GENOMIC DNA]</scope>
    <source>
        <strain evidence="1">Rf_01</strain>
        <tissue evidence="1">Aerial parts of the thallus</tissue>
    </source>
</reference>
<accession>A0ABD1YW81</accession>
<proteinExistence type="predicted"/>
<sequence>MFFQVDDLVLWYKGPMLAQSSGKFRSRWFGPYIIFQATQNNVIELETPDDEPVGKLVNVNQLKFYRSPDTPKVLAMSTSRGGQCPDITRAAFERHLNFDI</sequence>
<dbReference type="EMBL" id="JBHFFA010000003">
    <property type="protein sequence ID" value="KAL2635044.1"/>
    <property type="molecule type" value="Genomic_DNA"/>
</dbReference>
<gene>
    <name evidence="1" type="ORF">R1flu_006523</name>
</gene>
<protein>
    <recommendedName>
        <fullName evidence="3">Reverse transcriptase domain-containing protein</fullName>
    </recommendedName>
</protein>
<organism evidence="1 2">
    <name type="scientific">Riccia fluitans</name>
    <dbReference type="NCBI Taxonomy" id="41844"/>
    <lineage>
        <taxon>Eukaryota</taxon>
        <taxon>Viridiplantae</taxon>
        <taxon>Streptophyta</taxon>
        <taxon>Embryophyta</taxon>
        <taxon>Marchantiophyta</taxon>
        <taxon>Marchantiopsida</taxon>
        <taxon>Marchantiidae</taxon>
        <taxon>Marchantiales</taxon>
        <taxon>Ricciaceae</taxon>
        <taxon>Riccia</taxon>
    </lineage>
</organism>
<dbReference type="AlphaFoldDB" id="A0ABD1YW81"/>
<evidence type="ECO:0000313" key="1">
    <source>
        <dbReference type="EMBL" id="KAL2635044.1"/>
    </source>
</evidence>
<comment type="caution">
    <text evidence="1">The sequence shown here is derived from an EMBL/GenBank/DDBJ whole genome shotgun (WGS) entry which is preliminary data.</text>
</comment>
<keyword evidence="2" id="KW-1185">Reference proteome</keyword>
<dbReference type="Proteomes" id="UP001605036">
    <property type="component" value="Unassembled WGS sequence"/>
</dbReference>